<evidence type="ECO:0000259" key="1">
    <source>
        <dbReference type="Pfam" id="PF13476"/>
    </source>
</evidence>
<dbReference type="InterPro" id="IPR038729">
    <property type="entry name" value="Rad50/SbcC_AAA"/>
</dbReference>
<dbReference type="PANTHER" id="PTHR32182:SF22">
    <property type="entry name" value="ATP-DEPENDENT ENDONUCLEASE, OLD FAMILY-RELATED"/>
    <property type="match status" value="1"/>
</dbReference>
<reference evidence="2 3" key="1">
    <citation type="submission" date="2018-01" db="EMBL/GenBank/DDBJ databases">
        <title>Draft genome sequences of six Vibrio diazotrophicus strains isolated from deep-sea sediments of the Baltic Sea.</title>
        <authorList>
            <person name="Castillo D."/>
            <person name="Vandieken V."/>
            <person name="Chiang O."/>
            <person name="Middelboe M."/>
        </authorList>
    </citation>
    <scope>NUCLEOTIDE SEQUENCE [LARGE SCALE GENOMIC DNA]</scope>
    <source>
        <strain evidence="2 3">60.27F</strain>
    </source>
</reference>
<sequence length="781" mass="89633">MRGIFVARWRIHRLKINGFKVFTEFSENYSSDLVIYDGPNGFGKTSLFDAKQLLFCSELPRISARHRVLKSGNKKYNRSIFQNHNSQDGISIIAELQKGSEILYVMRLAKQEDLDLSGNKPNSFNEFKLYELSGFDGTASPRLIEDEKQFWSEKFGDKFLENFPVLNYLQQDSKSIVIPDGCNSNKRTDQISHLLNLDELDARIDNIGKLKSESKVQFGETNKAYIEQKTQLEELQRTLTVSDAIPVAYTKLTELQVTPQWDLKAPFTVGSFKNLEQLLEQLDLLNHVYSGRQEIAKRIRNQQKIDFTKRNEFGLAVRLFHHFDKLPGLHKNKAELDKLEKICRTLDTEVSKLASSHGSLISSYIEEQESIKLMQLLEEKNKLHLGHSGVSKKQAEVMQLRTKLLQKVENSEHDCPLCGFDYQENSLLLSAIEAKTVLLEQNLNQIGMQISQCYQSLEVILAPLKGKYLPLLETARREFDTKLYSELANYEHQIQRLVAIGQKLEQQGIELPKVYSPEPEEQLKQVSAVNAAILQSLEPEDEMLSTNEFDFFKAHFSDLSKLEQLTEEQIEQKKIYIQQQHKLTVNASIIARQKDVDFYRVKSQYLEELCSQLENIETQLKHARTHYTNQTLGQMESLFHIYSGRLLQNYQSGLGVFIDTPNGKQRKTAAMNFTTVRDSEHDAALSMSSGQISALSLSLFLALNKKYAKTAFVFIDDPTQCMDEINIASLSDLLRVELRDRQVVMSTHEQDISDYLCYRYGKAGLSRKQVNLLEKVKLSSN</sequence>
<comment type="caution">
    <text evidence="2">The sequence shown here is derived from an EMBL/GenBank/DDBJ whole genome shotgun (WGS) entry which is preliminary data.</text>
</comment>
<dbReference type="PANTHER" id="PTHR32182">
    <property type="entry name" value="DNA REPLICATION AND REPAIR PROTEIN RECF"/>
    <property type="match status" value="1"/>
</dbReference>
<name>A0A2J8I743_VIBDI</name>
<evidence type="ECO:0000313" key="3">
    <source>
        <dbReference type="Proteomes" id="UP000236449"/>
    </source>
</evidence>
<evidence type="ECO:0000313" key="2">
    <source>
        <dbReference type="EMBL" id="PNI06356.1"/>
    </source>
</evidence>
<protein>
    <recommendedName>
        <fullName evidence="1">Rad50/SbcC-type AAA domain-containing protein</fullName>
    </recommendedName>
</protein>
<dbReference type="Gene3D" id="3.40.50.300">
    <property type="entry name" value="P-loop containing nucleotide triphosphate hydrolases"/>
    <property type="match status" value="2"/>
</dbReference>
<dbReference type="SUPFAM" id="SSF52540">
    <property type="entry name" value="P-loop containing nucleoside triphosphate hydrolases"/>
    <property type="match status" value="1"/>
</dbReference>
<dbReference type="GO" id="GO:0006302">
    <property type="term" value="P:double-strand break repair"/>
    <property type="evidence" value="ECO:0007669"/>
    <property type="project" value="InterPro"/>
</dbReference>
<dbReference type="GO" id="GO:0016887">
    <property type="term" value="F:ATP hydrolysis activity"/>
    <property type="evidence" value="ECO:0007669"/>
    <property type="project" value="InterPro"/>
</dbReference>
<dbReference type="AlphaFoldDB" id="A0A2J8I743"/>
<accession>A0A2J8I743</accession>
<dbReference type="InterPro" id="IPR027417">
    <property type="entry name" value="P-loop_NTPase"/>
</dbReference>
<organism evidence="2 3">
    <name type="scientific">Vibrio diazotrophicus</name>
    <dbReference type="NCBI Taxonomy" id="685"/>
    <lineage>
        <taxon>Bacteria</taxon>
        <taxon>Pseudomonadati</taxon>
        <taxon>Pseudomonadota</taxon>
        <taxon>Gammaproteobacteria</taxon>
        <taxon>Vibrionales</taxon>
        <taxon>Vibrionaceae</taxon>
        <taxon>Vibrio</taxon>
    </lineage>
</organism>
<dbReference type="Proteomes" id="UP000236449">
    <property type="component" value="Unassembled WGS sequence"/>
</dbReference>
<dbReference type="Pfam" id="PF13476">
    <property type="entry name" value="AAA_23"/>
    <property type="match status" value="1"/>
</dbReference>
<dbReference type="OrthoDB" id="7029750at2"/>
<dbReference type="GO" id="GO:0000731">
    <property type="term" value="P:DNA synthesis involved in DNA repair"/>
    <property type="evidence" value="ECO:0007669"/>
    <property type="project" value="TreeGrafter"/>
</dbReference>
<proteinExistence type="predicted"/>
<gene>
    <name evidence="2" type="ORF">C1N32_05005</name>
</gene>
<dbReference type="EMBL" id="POSK01000002">
    <property type="protein sequence ID" value="PNI06356.1"/>
    <property type="molecule type" value="Genomic_DNA"/>
</dbReference>
<feature type="domain" description="Rad50/SbcC-type AAA" evidence="1">
    <location>
        <begin position="13"/>
        <end position="239"/>
    </location>
</feature>